<keyword evidence="2" id="KW-1185">Reference proteome</keyword>
<protein>
    <submittedName>
        <fullName evidence="1">Uncharacterized protein</fullName>
    </submittedName>
</protein>
<dbReference type="AlphaFoldDB" id="A0AAD3Y7Z8"/>
<dbReference type="Proteomes" id="UP001279734">
    <property type="component" value="Unassembled WGS sequence"/>
</dbReference>
<evidence type="ECO:0000313" key="1">
    <source>
        <dbReference type="EMBL" id="GMH30181.1"/>
    </source>
</evidence>
<gene>
    <name evidence="1" type="ORF">Nepgr_032024</name>
</gene>
<accession>A0AAD3Y7Z8</accession>
<sequence length="204" mass="23295">MSSNGRAILTVFCINCSRLASRMEYDYSSLIPYPLLSSSKQDPKSPTGSWWRDQRLGRERVKESLLVSAEAEANERFWKGRSQSWPSMYETSRNGAASYSLSCLPYETRAYKCFAPTRAREVWMFGVQLRLFICSFVSSRRLGSSPYTENLAVAHVRTSDVVLTYSLMVQPSVNPHQLSHGFCTKSFTQLHMQLVDDHNENVKL</sequence>
<dbReference type="EMBL" id="BSYO01000037">
    <property type="protein sequence ID" value="GMH30181.1"/>
    <property type="molecule type" value="Genomic_DNA"/>
</dbReference>
<reference evidence="1" key="1">
    <citation type="submission" date="2023-05" db="EMBL/GenBank/DDBJ databases">
        <title>Nepenthes gracilis genome sequencing.</title>
        <authorList>
            <person name="Fukushima K."/>
        </authorList>
    </citation>
    <scope>NUCLEOTIDE SEQUENCE</scope>
    <source>
        <strain evidence="1">SING2019-196</strain>
    </source>
</reference>
<organism evidence="1 2">
    <name type="scientific">Nepenthes gracilis</name>
    <name type="common">Slender pitcher plant</name>
    <dbReference type="NCBI Taxonomy" id="150966"/>
    <lineage>
        <taxon>Eukaryota</taxon>
        <taxon>Viridiplantae</taxon>
        <taxon>Streptophyta</taxon>
        <taxon>Embryophyta</taxon>
        <taxon>Tracheophyta</taxon>
        <taxon>Spermatophyta</taxon>
        <taxon>Magnoliopsida</taxon>
        <taxon>eudicotyledons</taxon>
        <taxon>Gunneridae</taxon>
        <taxon>Pentapetalae</taxon>
        <taxon>Caryophyllales</taxon>
        <taxon>Nepenthaceae</taxon>
        <taxon>Nepenthes</taxon>
    </lineage>
</organism>
<evidence type="ECO:0000313" key="2">
    <source>
        <dbReference type="Proteomes" id="UP001279734"/>
    </source>
</evidence>
<name>A0AAD3Y7Z8_NEPGR</name>
<comment type="caution">
    <text evidence="1">The sequence shown here is derived from an EMBL/GenBank/DDBJ whole genome shotgun (WGS) entry which is preliminary data.</text>
</comment>
<proteinExistence type="predicted"/>